<name>A0A1W1CAX2_9ZZZZ</name>
<reference evidence="1" key="1">
    <citation type="submission" date="2016-10" db="EMBL/GenBank/DDBJ databases">
        <authorList>
            <person name="de Groot N.N."/>
        </authorList>
    </citation>
    <scope>NUCLEOTIDE SEQUENCE</scope>
</reference>
<sequence>MFITNYRFIVSLLSLFCLSVSIFANDKVLGISSGLIEYSIEGKGVLTEESNLSIEGKASFYFDNWGILNVEKEEGIFLVSGAIKHKQEIRRLEKQTAKKIIIVDYQNEQLLERKKSLIFNARKALTKGLKEAGEEKILGYTCQVWVGKGIKKYIYKGILLRKEVEIFGISYIKMVKELVFDINISKDTFLLPEYPRHKIGLLKENIKTQNAMKVEDFCTRIKDIRMLKKENLDTVKKINFTDKERQVFINDIGKDTFNRQKEILPTFLVLLKETRFCLQTAKNLFEANYCIEEFSRFRENFGTHVDDYIVVWNAGIKEDFLEKIEENILFLESRIVCVNRANNLIDLSTCMK</sequence>
<gene>
    <name evidence="1" type="ORF">MNB_SV-13-2004</name>
</gene>
<proteinExistence type="predicted"/>
<accession>A0A1W1CAX2</accession>
<dbReference type="AlphaFoldDB" id="A0A1W1CAX2"/>
<evidence type="ECO:0000313" key="1">
    <source>
        <dbReference type="EMBL" id="SFV62909.1"/>
    </source>
</evidence>
<organism evidence="1">
    <name type="scientific">hydrothermal vent metagenome</name>
    <dbReference type="NCBI Taxonomy" id="652676"/>
    <lineage>
        <taxon>unclassified sequences</taxon>
        <taxon>metagenomes</taxon>
        <taxon>ecological metagenomes</taxon>
    </lineage>
</organism>
<dbReference type="EMBL" id="FPHM01000076">
    <property type="protein sequence ID" value="SFV62909.1"/>
    <property type="molecule type" value="Genomic_DNA"/>
</dbReference>
<protein>
    <submittedName>
        <fullName evidence="1">Uncharacterized protein</fullName>
    </submittedName>
</protein>